<name>A0A4Y7LUU0_9CRUS</name>
<dbReference type="PANTHER" id="PTHR20932">
    <property type="entry name" value="LYSM AND PUTATIVE PEPTIDOGLYCAN-BINDING DOMAIN-CONTAINING PROTEIN"/>
    <property type="match status" value="1"/>
</dbReference>
<dbReference type="PROSITE" id="PS51782">
    <property type="entry name" value="LYSM"/>
    <property type="match status" value="1"/>
</dbReference>
<keyword evidence="1" id="KW-0175">Coiled coil</keyword>
<feature type="coiled-coil region" evidence="1">
    <location>
        <begin position="208"/>
        <end position="235"/>
    </location>
</feature>
<evidence type="ECO:0000256" key="2">
    <source>
        <dbReference type="SAM" id="MobiDB-lite"/>
    </source>
</evidence>
<evidence type="ECO:0000259" key="3">
    <source>
        <dbReference type="PROSITE" id="PS51782"/>
    </source>
</evidence>
<proteinExistence type="evidence at transcript level"/>
<feature type="compositionally biased region" description="Low complexity" evidence="2">
    <location>
        <begin position="60"/>
        <end position="74"/>
    </location>
</feature>
<reference evidence="4" key="1">
    <citation type="submission" date="2018-08" db="EMBL/GenBank/DDBJ databases">
        <authorList>
            <person name="Cornetti L."/>
        </authorList>
    </citation>
    <scope>NUCLEOTIDE SEQUENCE</scope>
    <source>
        <strain evidence="4">OM-SAIQ-clone2</strain>
    </source>
</reference>
<evidence type="ECO:0000256" key="1">
    <source>
        <dbReference type="SAM" id="Coils"/>
    </source>
</evidence>
<dbReference type="AlphaFoldDB" id="A0A4Y7LUU0"/>
<dbReference type="InterPro" id="IPR045030">
    <property type="entry name" value="LYSM1-4"/>
</dbReference>
<feature type="region of interest" description="Disordered" evidence="2">
    <location>
        <begin position="46"/>
        <end position="80"/>
    </location>
</feature>
<dbReference type="PANTHER" id="PTHR20932:SF8">
    <property type="entry name" value="LD22649P"/>
    <property type="match status" value="1"/>
</dbReference>
<dbReference type="Pfam" id="PF01476">
    <property type="entry name" value="LysM"/>
    <property type="match status" value="1"/>
</dbReference>
<gene>
    <name evidence="4" type="primary">EOG090X0DPX</name>
</gene>
<dbReference type="InterPro" id="IPR018392">
    <property type="entry name" value="LysM"/>
</dbReference>
<dbReference type="Gene3D" id="3.10.350.10">
    <property type="entry name" value="LysM domain"/>
    <property type="match status" value="1"/>
</dbReference>
<accession>A0A4Y7LUU0</accession>
<dbReference type="InterPro" id="IPR036779">
    <property type="entry name" value="LysM_dom_sf"/>
</dbReference>
<feature type="domain" description="LysM" evidence="3">
    <location>
        <begin position="82"/>
        <end position="126"/>
    </location>
</feature>
<feature type="region of interest" description="Disordered" evidence="2">
    <location>
        <begin position="266"/>
        <end position="304"/>
    </location>
</feature>
<organism evidence="4">
    <name type="scientific">Ceriodaphnia reticulata</name>
    <dbReference type="NCBI Taxonomy" id="302197"/>
    <lineage>
        <taxon>Eukaryota</taxon>
        <taxon>Metazoa</taxon>
        <taxon>Ecdysozoa</taxon>
        <taxon>Arthropoda</taxon>
        <taxon>Crustacea</taxon>
        <taxon>Branchiopoda</taxon>
        <taxon>Diplostraca</taxon>
        <taxon>Cladocera</taxon>
        <taxon>Anomopoda</taxon>
        <taxon>Daphniidae</taxon>
        <taxon>Ceriodaphnia</taxon>
    </lineage>
</organism>
<feature type="compositionally biased region" description="Basic and acidic residues" evidence="2">
    <location>
        <begin position="292"/>
        <end position="304"/>
    </location>
</feature>
<sequence length="304" mass="33394">MRGHDSGWCSYTDGFEATYAHVVSVYSVASSVALLDSSDEASDERTSFVRSAKSHRKYGSTTSGSSMNDSSSPSRFHPSCHMEHRVQPGDTLAGIALKYQTTMEYIKRINKMWTSDTLFLRENILVPCPVEDAKVDTEGFARLMIENETNGTVFPTLDASCTEISPVFPEVSLSSVNLQKKTDLARTSSASSSSSASIDYDKSIHDYLGDIDSQIKEAKSKAHKLQKTSDVLKNHPEMSQGSWPRSQQASSRLRLSLAELGGEFNAATSSDHVPGTTVVGGARGRKAKSMYNHRERSQDEIFEL</sequence>
<dbReference type="SMART" id="SM00257">
    <property type="entry name" value="LysM"/>
    <property type="match status" value="1"/>
</dbReference>
<protein>
    <submittedName>
        <fullName evidence="4">EOG090X0DPX</fullName>
    </submittedName>
</protein>
<evidence type="ECO:0000313" key="4">
    <source>
        <dbReference type="EMBL" id="SVE73197.1"/>
    </source>
</evidence>
<dbReference type="SUPFAM" id="SSF54106">
    <property type="entry name" value="LysM domain"/>
    <property type="match status" value="1"/>
</dbReference>
<dbReference type="CDD" id="cd00118">
    <property type="entry name" value="LysM"/>
    <property type="match status" value="1"/>
</dbReference>
<dbReference type="EMBL" id="LR003578">
    <property type="protein sequence ID" value="SVE73197.1"/>
    <property type="molecule type" value="mRNA"/>
</dbReference>